<keyword evidence="3" id="KW-1185">Reference proteome</keyword>
<protein>
    <submittedName>
        <fullName evidence="2">Uncharacterized protein</fullName>
    </submittedName>
</protein>
<dbReference type="OrthoDB" id="764986at2"/>
<evidence type="ECO:0000256" key="1">
    <source>
        <dbReference type="SAM" id="Phobius"/>
    </source>
</evidence>
<dbReference type="AlphaFoldDB" id="A0A5C1HYH9"/>
<feature type="transmembrane region" description="Helical" evidence="1">
    <location>
        <begin position="138"/>
        <end position="156"/>
    </location>
</feature>
<feature type="transmembrane region" description="Helical" evidence="1">
    <location>
        <begin position="103"/>
        <end position="126"/>
    </location>
</feature>
<organism evidence="2 3">
    <name type="scientific">Mucilaginibacter rubeus</name>
    <dbReference type="NCBI Taxonomy" id="2027860"/>
    <lineage>
        <taxon>Bacteria</taxon>
        <taxon>Pseudomonadati</taxon>
        <taxon>Bacteroidota</taxon>
        <taxon>Sphingobacteriia</taxon>
        <taxon>Sphingobacteriales</taxon>
        <taxon>Sphingobacteriaceae</taxon>
        <taxon>Mucilaginibacter</taxon>
    </lineage>
</organism>
<dbReference type="Proteomes" id="UP000251402">
    <property type="component" value="Chromosome"/>
</dbReference>
<evidence type="ECO:0000313" key="2">
    <source>
        <dbReference type="EMBL" id="QEM10210.1"/>
    </source>
</evidence>
<sequence length="157" mass="17781">MEFDENKEESYQEDDFVDIYSKRAIFWFSFFNFIFGGVLLIINLYNAGYKRAIPPVIAFMAVFFYGSNLAVAYSGINLKLVVDALNVASKGGQPTPDQLKATFLLAGLNIAIGIIGALILTQYFFKKSFPDNDYYPKPVLKPILVMITLYFLLRVVM</sequence>
<feature type="transmembrane region" description="Helical" evidence="1">
    <location>
        <begin position="57"/>
        <end position="76"/>
    </location>
</feature>
<dbReference type="RefSeq" id="WP_112569109.1">
    <property type="nucleotide sequence ID" value="NZ_CP043450.1"/>
</dbReference>
<keyword evidence="1" id="KW-0472">Membrane</keyword>
<keyword evidence="1" id="KW-1133">Transmembrane helix</keyword>
<gene>
    <name evidence="2" type="ORF">DEO27_009285</name>
</gene>
<proteinExistence type="predicted"/>
<feature type="transmembrane region" description="Helical" evidence="1">
    <location>
        <begin position="24"/>
        <end position="45"/>
    </location>
</feature>
<dbReference type="KEGG" id="mrub:DEO27_009285"/>
<dbReference type="EMBL" id="CP043450">
    <property type="protein sequence ID" value="QEM10210.1"/>
    <property type="molecule type" value="Genomic_DNA"/>
</dbReference>
<keyword evidence="1" id="KW-0812">Transmembrane</keyword>
<reference evidence="2" key="1">
    <citation type="submission" date="2019-08" db="EMBL/GenBank/DDBJ databases">
        <title>Comparative genome analysis confer to the adaptation heavy metal polluted environment.</title>
        <authorList>
            <person name="Li Y."/>
        </authorList>
    </citation>
    <scope>NUCLEOTIDE SEQUENCE [LARGE SCALE GENOMIC DNA]</scope>
    <source>
        <strain evidence="2">P1</strain>
    </source>
</reference>
<name>A0A5C1HYH9_9SPHI</name>
<accession>A0A5C1HYH9</accession>
<evidence type="ECO:0000313" key="3">
    <source>
        <dbReference type="Proteomes" id="UP000251402"/>
    </source>
</evidence>